<organism evidence="6">
    <name type="scientific">marine metagenome</name>
    <dbReference type="NCBI Taxonomy" id="408172"/>
    <lineage>
        <taxon>unclassified sequences</taxon>
        <taxon>metagenomes</taxon>
        <taxon>ecological metagenomes</taxon>
    </lineage>
</organism>
<feature type="domain" description="Helix-hairpin-helix DNA-binding motif class 1" evidence="5">
    <location>
        <begin position="56"/>
        <end position="75"/>
    </location>
</feature>
<dbReference type="Gene3D" id="1.10.150.20">
    <property type="entry name" value="5' to 3' exonuclease, C-terminal subdomain"/>
    <property type="match status" value="1"/>
</dbReference>
<dbReference type="NCBIfam" id="TIGR00084">
    <property type="entry name" value="ruvA"/>
    <property type="match status" value="1"/>
</dbReference>
<dbReference type="SUPFAM" id="SSF46929">
    <property type="entry name" value="DNA helicase RuvA subunit, C-terminal domain"/>
    <property type="match status" value="1"/>
</dbReference>
<keyword evidence="4" id="KW-0234">DNA repair</keyword>
<dbReference type="InterPro" id="IPR000085">
    <property type="entry name" value="RuvA"/>
</dbReference>
<name>A0A381UNJ1_9ZZZZ</name>
<dbReference type="InterPro" id="IPR010994">
    <property type="entry name" value="RuvA_2-like"/>
</dbReference>
<keyword evidence="1" id="KW-0963">Cytoplasm</keyword>
<dbReference type="InterPro" id="IPR012340">
    <property type="entry name" value="NA-bd_OB-fold"/>
</dbReference>
<keyword evidence="2" id="KW-0227">DNA damage</keyword>
<evidence type="ECO:0000256" key="4">
    <source>
        <dbReference type="ARBA" id="ARBA00023204"/>
    </source>
</evidence>
<keyword evidence="3" id="KW-0238">DNA-binding</keyword>
<evidence type="ECO:0000256" key="3">
    <source>
        <dbReference type="ARBA" id="ARBA00023125"/>
    </source>
</evidence>
<dbReference type="EMBL" id="UINC01006795">
    <property type="protein sequence ID" value="SVA29680.1"/>
    <property type="molecule type" value="Genomic_DNA"/>
</dbReference>
<proteinExistence type="inferred from homology"/>
<dbReference type="InterPro" id="IPR003583">
    <property type="entry name" value="Hlx-hairpin-Hlx_DNA-bd_motif"/>
</dbReference>
<reference evidence="6" key="1">
    <citation type="submission" date="2018-05" db="EMBL/GenBank/DDBJ databases">
        <authorList>
            <person name="Lanie J.A."/>
            <person name="Ng W.-L."/>
            <person name="Kazmierczak K.M."/>
            <person name="Andrzejewski T.M."/>
            <person name="Davidsen T.M."/>
            <person name="Wayne K.J."/>
            <person name="Tettelin H."/>
            <person name="Glass J.I."/>
            <person name="Rusch D."/>
            <person name="Podicherti R."/>
            <person name="Tsui H.-C.T."/>
            <person name="Winkler M.E."/>
        </authorList>
    </citation>
    <scope>NUCLEOTIDE SEQUENCE</scope>
</reference>
<dbReference type="AlphaFoldDB" id="A0A381UNJ1"/>
<dbReference type="Pfam" id="PF07499">
    <property type="entry name" value="RuvA_C"/>
    <property type="match status" value="1"/>
</dbReference>
<dbReference type="InterPro" id="IPR036267">
    <property type="entry name" value="RuvA_C_sf"/>
</dbReference>
<evidence type="ECO:0000256" key="1">
    <source>
        <dbReference type="ARBA" id="ARBA00022490"/>
    </source>
</evidence>
<gene>
    <name evidence="6" type="ORF">METZ01_LOCUS82534</name>
</gene>
<dbReference type="InterPro" id="IPR013849">
    <property type="entry name" value="DNA_helicase_Holl-junc_RuvA_I"/>
</dbReference>
<sequence length="183" mass="19785">VLFVNGVGYKLTMSINGLESLPSKGKEAHILTYLHVREDILNLFGFADEKERNVFQLLISISGIGPKLALTILSGIEPSRLKDRVIAGDVVALTAVPGVGAKTAKRIIVELKEKFMKTSDDSLGFEEGGESVSQLFKDVVNALISLGYKPSHAKKACTDLEKNGELSGELESVIKKALKQLMS</sequence>
<evidence type="ECO:0000259" key="5">
    <source>
        <dbReference type="SMART" id="SM00278"/>
    </source>
</evidence>
<feature type="non-terminal residue" evidence="6">
    <location>
        <position position="1"/>
    </location>
</feature>
<dbReference type="SMART" id="SM00278">
    <property type="entry name" value="HhH1"/>
    <property type="match status" value="2"/>
</dbReference>
<dbReference type="Pfam" id="PF14520">
    <property type="entry name" value="HHH_5"/>
    <property type="match status" value="1"/>
</dbReference>
<dbReference type="GO" id="GO:0006281">
    <property type="term" value="P:DNA repair"/>
    <property type="evidence" value="ECO:0007669"/>
    <property type="project" value="UniProtKB-KW"/>
</dbReference>
<dbReference type="GO" id="GO:0009378">
    <property type="term" value="F:four-way junction helicase activity"/>
    <property type="evidence" value="ECO:0007669"/>
    <property type="project" value="InterPro"/>
</dbReference>
<dbReference type="GO" id="GO:0006310">
    <property type="term" value="P:DNA recombination"/>
    <property type="evidence" value="ECO:0007669"/>
    <property type="project" value="InterPro"/>
</dbReference>
<dbReference type="Pfam" id="PF01330">
    <property type="entry name" value="RuvA_N"/>
    <property type="match status" value="1"/>
</dbReference>
<dbReference type="SUPFAM" id="SSF47781">
    <property type="entry name" value="RuvA domain 2-like"/>
    <property type="match status" value="1"/>
</dbReference>
<accession>A0A381UNJ1</accession>
<evidence type="ECO:0000256" key="2">
    <source>
        <dbReference type="ARBA" id="ARBA00022763"/>
    </source>
</evidence>
<dbReference type="InterPro" id="IPR011114">
    <property type="entry name" value="RuvA_C"/>
</dbReference>
<dbReference type="SUPFAM" id="SSF50249">
    <property type="entry name" value="Nucleic acid-binding proteins"/>
    <property type="match status" value="1"/>
</dbReference>
<dbReference type="CDD" id="cd14332">
    <property type="entry name" value="UBA_RuvA_C"/>
    <property type="match status" value="1"/>
</dbReference>
<dbReference type="GO" id="GO:0005524">
    <property type="term" value="F:ATP binding"/>
    <property type="evidence" value="ECO:0007669"/>
    <property type="project" value="InterPro"/>
</dbReference>
<dbReference type="Gene3D" id="1.10.8.10">
    <property type="entry name" value="DNA helicase RuvA subunit, C-terminal domain"/>
    <property type="match status" value="1"/>
</dbReference>
<protein>
    <recommendedName>
        <fullName evidence="5">Helix-hairpin-helix DNA-binding motif class 1 domain-containing protein</fullName>
    </recommendedName>
</protein>
<dbReference type="GO" id="GO:0009379">
    <property type="term" value="C:Holliday junction helicase complex"/>
    <property type="evidence" value="ECO:0007669"/>
    <property type="project" value="InterPro"/>
</dbReference>
<dbReference type="GO" id="GO:0003677">
    <property type="term" value="F:DNA binding"/>
    <property type="evidence" value="ECO:0007669"/>
    <property type="project" value="UniProtKB-KW"/>
</dbReference>
<dbReference type="Gene3D" id="2.40.50.140">
    <property type="entry name" value="Nucleic acid-binding proteins"/>
    <property type="match status" value="1"/>
</dbReference>
<evidence type="ECO:0000313" key="6">
    <source>
        <dbReference type="EMBL" id="SVA29680.1"/>
    </source>
</evidence>
<dbReference type="HAMAP" id="MF_00031">
    <property type="entry name" value="DNA_HJ_migration_RuvA"/>
    <property type="match status" value="1"/>
</dbReference>
<feature type="domain" description="Helix-hairpin-helix DNA-binding motif class 1" evidence="5">
    <location>
        <begin position="91"/>
        <end position="110"/>
    </location>
</feature>